<dbReference type="SUPFAM" id="SSF50630">
    <property type="entry name" value="Acid proteases"/>
    <property type="match status" value="1"/>
</dbReference>
<dbReference type="PRINTS" id="PR00792">
    <property type="entry name" value="PEPSIN"/>
</dbReference>
<feature type="region of interest" description="Disordered" evidence="6">
    <location>
        <begin position="57"/>
        <end position="82"/>
    </location>
</feature>
<dbReference type="Pfam" id="PF07966">
    <property type="entry name" value="A1_Propeptide"/>
    <property type="match status" value="1"/>
</dbReference>
<dbReference type="PANTHER" id="PTHR47966">
    <property type="entry name" value="BETA-SITE APP-CLEAVING ENZYME, ISOFORM A-RELATED"/>
    <property type="match status" value="1"/>
</dbReference>
<comment type="similarity">
    <text evidence="1 5">Belongs to the peptidase A1 family.</text>
</comment>
<dbReference type="GO" id="GO:0006508">
    <property type="term" value="P:proteolysis"/>
    <property type="evidence" value="ECO:0007669"/>
    <property type="project" value="UniProtKB-KW"/>
</dbReference>
<evidence type="ECO:0000313" key="8">
    <source>
        <dbReference type="EMBL" id="KAG0116653.1"/>
    </source>
</evidence>
<gene>
    <name evidence="9" type="ORF">IHE44_0008342</name>
    <name evidence="8" type="ORF">IHE44_003730</name>
</gene>
<dbReference type="Proteomes" id="UP000618051">
    <property type="component" value="Unassembled WGS sequence"/>
</dbReference>
<sequence>MPLERGKKLREVLREKDLLHQFFQHHHYDIGTKFPHAFPNRTGVATEPLLNVLDVSMGSNPQGHSPGKVSGGLHEQGDCKGSKPGEAPGLVLCLKNPSLAAPQVEYYGTISIGTPPQDFTVVFDTGSSDLWVPSVSCTSPACQTHQMFDPSQSSTYKSMGLSLSIRYGTGEMEGIVGSDTVTLHLQQGIPCSFPTRLTPESQLRASPCPQVASLVDTNQLFGLSTAEPGQFFINVQFDGILGLGYPSLAADGITPVFDNLVNQSLLQENLFSVYLSREAAGSVLILGGIDESYFTGPIHWIPVSYQGYWQISMDSIMVNSQEVACAGGCQAIIDTGTSLVAGPPSGIRNIQNVLGARQGISIPAMPDVIFVIDGVPYPVSASAYTEQHSQESCMSSFQDTSGDLWILGDVFIRVYYSIFDRANNRVGLAKAV</sequence>
<protein>
    <recommendedName>
        <fullName evidence="7">Peptidase A1 domain-containing protein</fullName>
    </recommendedName>
</protein>
<evidence type="ECO:0000256" key="6">
    <source>
        <dbReference type="SAM" id="MobiDB-lite"/>
    </source>
</evidence>
<evidence type="ECO:0000313" key="9">
    <source>
        <dbReference type="EMBL" id="KAI1230909.1"/>
    </source>
</evidence>
<dbReference type="Gene3D" id="2.40.70.10">
    <property type="entry name" value="Acid Proteases"/>
    <property type="match status" value="2"/>
</dbReference>
<evidence type="ECO:0000256" key="5">
    <source>
        <dbReference type="RuleBase" id="RU000454"/>
    </source>
</evidence>
<evidence type="ECO:0000256" key="1">
    <source>
        <dbReference type="ARBA" id="ARBA00007447"/>
    </source>
</evidence>
<evidence type="ECO:0000313" key="10">
    <source>
        <dbReference type="Proteomes" id="UP000618051"/>
    </source>
</evidence>
<keyword evidence="5" id="KW-0378">Hydrolase</keyword>
<dbReference type="AlphaFoldDB" id="A0A835NIY9"/>
<dbReference type="Gene3D" id="6.10.140.60">
    <property type="match status" value="1"/>
</dbReference>
<reference evidence="9" key="3">
    <citation type="submission" date="2022-01" db="EMBL/GenBank/DDBJ databases">
        <authorList>
            <person name="Rubenstein D.R."/>
        </authorList>
    </citation>
    <scope>NUCLEOTIDE SEQUENCE</scope>
    <source>
        <strain evidence="9">SS15</strain>
        <tissue evidence="9">Liver</tissue>
    </source>
</reference>
<feature type="domain" description="Peptidase A1" evidence="7">
    <location>
        <begin position="106"/>
        <end position="429"/>
    </location>
</feature>
<keyword evidence="2 4" id="KW-1015">Disulfide bond</keyword>
<dbReference type="FunFam" id="2.40.70.10:FF:000008">
    <property type="entry name" value="Cathepsin D"/>
    <property type="match status" value="1"/>
</dbReference>
<dbReference type="PROSITE" id="PS00141">
    <property type="entry name" value="ASP_PROTEASE"/>
    <property type="match status" value="2"/>
</dbReference>
<dbReference type="Pfam" id="PF00026">
    <property type="entry name" value="Asp"/>
    <property type="match status" value="2"/>
</dbReference>
<evidence type="ECO:0000256" key="2">
    <source>
        <dbReference type="ARBA" id="ARBA00023157"/>
    </source>
</evidence>
<dbReference type="EMBL" id="JADDUC010000164">
    <property type="protein sequence ID" value="KAG0116653.1"/>
    <property type="molecule type" value="Genomic_DNA"/>
</dbReference>
<dbReference type="InterPro" id="IPR001461">
    <property type="entry name" value="Aspartic_peptidase_A1"/>
</dbReference>
<accession>A0A835NIY9</accession>
<dbReference type="GO" id="GO:0004190">
    <property type="term" value="F:aspartic-type endopeptidase activity"/>
    <property type="evidence" value="ECO:0007669"/>
    <property type="project" value="UniProtKB-KW"/>
</dbReference>
<dbReference type="InterPro" id="IPR001969">
    <property type="entry name" value="Aspartic_peptidase_AS"/>
</dbReference>
<reference evidence="8" key="1">
    <citation type="submission" date="2020-10" db="EMBL/GenBank/DDBJ databases">
        <title>Feather gene expression reveals the developmental basis of iridescence in African starlings.</title>
        <authorList>
            <person name="Rubenstein D.R."/>
        </authorList>
    </citation>
    <scope>NUCLEOTIDE SEQUENCE</scope>
    <source>
        <strain evidence="8">SS15</strain>
        <tissue evidence="8">Liver</tissue>
    </source>
</reference>
<keyword evidence="5" id="KW-0645">Protease</keyword>
<dbReference type="FunFam" id="2.40.70.10:FF:000006">
    <property type="entry name" value="Cathepsin E"/>
    <property type="match status" value="1"/>
</dbReference>
<feature type="active site" evidence="3">
    <location>
        <position position="334"/>
    </location>
</feature>
<comment type="caution">
    <text evidence="8">The sequence shown here is derived from an EMBL/GenBank/DDBJ whole genome shotgun (WGS) entry which is preliminary data.</text>
</comment>
<feature type="disulfide bond" evidence="4">
    <location>
        <begin position="137"/>
        <end position="142"/>
    </location>
</feature>
<name>A0A835NIY9_9PASS</name>
<keyword evidence="10" id="KW-1185">Reference proteome</keyword>
<dbReference type="PROSITE" id="PS51767">
    <property type="entry name" value="PEPTIDASE_A1"/>
    <property type="match status" value="1"/>
</dbReference>
<dbReference type="InterPro" id="IPR021109">
    <property type="entry name" value="Peptidase_aspartic_dom_sf"/>
</dbReference>
<evidence type="ECO:0000256" key="4">
    <source>
        <dbReference type="PIRSR" id="PIRSR601461-2"/>
    </source>
</evidence>
<dbReference type="OrthoDB" id="771136at2759"/>
<evidence type="ECO:0000259" key="7">
    <source>
        <dbReference type="PROSITE" id="PS51767"/>
    </source>
</evidence>
<feature type="disulfide bond" evidence="4">
    <location>
        <begin position="325"/>
        <end position="329"/>
    </location>
</feature>
<dbReference type="EMBL" id="JADDUC020000028">
    <property type="protein sequence ID" value="KAI1230909.1"/>
    <property type="molecule type" value="Genomic_DNA"/>
</dbReference>
<evidence type="ECO:0000256" key="3">
    <source>
        <dbReference type="PIRSR" id="PIRSR601461-1"/>
    </source>
</evidence>
<dbReference type="PANTHER" id="PTHR47966:SF13">
    <property type="entry name" value="CHYMOSIN"/>
    <property type="match status" value="1"/>
</dbReference>
<reference evidence="9 10" key="2">
    <citation type="journal article" date="2021" name="J. Hered.">
        <title>Feather Gene Expression Elucidates the Developmental Basis of Plumage Iridescence in African Starlings.</title>
        <authorList>
            <person name="Rubenstein D.R."/>
            <person name="Corvelo A."/>
            <person name="MacManes M.D."/>
            <person name="Maia R."/>
            <person name="Narzisi G."/>
            <person name="Rousaki A."/>
            <person name="Vandenabeele P."/>
            <person name="Shawkey M.D."/>
            <person name="Solomon J."/>
        </authorList>
    </citation>
    <scope>NUCLEOTIDE SEQUENCE [LARGE SCALE GENOMIC DNA]</scope>
    <source>
        <strain evidence="9">SS15</strain>
    </source>
</reference>
<organism evidence="8">
    <name type="scientific">Lamprotornis superbus</name>
    <dbReference type="NCBI Taxonomy" id="245042"/>
    <lineage>
        <taxon>Eukaryota</taxon>
        <taxon>Metazoa</taxon>
        <taxon>Chordata</taxon>
        <taxon>Craniata</taxon>
        <taxon>Vertebrata</taxon>
        <taxon>Euteleostomi</taxon>
        <taxon>Archelosauria</taxon>
        <taxon>Archosauria</taxon>
        <taxon>Dinosauria</taxon>
        <taxon>Saurischia</taxon>
        <taxon>Theropoda</taxon>
        <taxon>Coelurosauria</taxon>
        <taxon>Aves</taxon>
        <taxon>Neognathae</taxon>
        <taxon>Neoaves</taxon>
        <taxon>Telluraves</taxon>
        <taxon>Australaves</taxon>
        <taxon>Passeriformes</taxon>
        <taxon>Sturnidae</taxon>
        <taxon>Lamprotornis</taxon>
    </lineage>
</organism>
<proteinExistence type="inferred from homology"/>
<dbReference type="InterPro" id="IPR033121">
    <property type="entry name" value="PEPTIDASE_A1"/>
</dbReference>
<keyword evidence="5" id="KW-0064">Aspartyl protease</keyword>
<dbReference type="InterPro" id="IPR012848">
    <property type="entry name" value="Aspartic_peptidase_N"/>
</dbReference>
<feature type="active site" evidence="3">
    <location>
        <position position="124"/>
    </location>
</feature>